<comment type="caution">
    <text evidence="1">The sequence shown here is derived from an EMBL/GenBank/DDBJ whole genome shotgun (WGS) entry which is preliminary data.</text>
</comment>
<dbReference type="EMBL" id="JARKIB010000217">
    <property type="protein sequence ID" value="KAJ7722696.1"/>
    <property type="molecule type" value="Genomic_DNA"/>
</dbReference>
<evidence type="ECO:0000313" key="1">
    <source>
        <dbReference type="EMBL" id="KAJ7722696.1"/>
    </source>
</evidence>
<reference evidence="1" key="1">
    <citation type="submission" date="2023-03" db="EMBL/GenBank/DDBJ databases">
        <title>Massive genome expansion in bonnet fungi (Mycena s.s.) driven by repeated elements and novel gene families across ecological guilds.</title>
        <authorList>
            <consortium name="Lawrence Berkeley National Laboratory"/>
            <person name="Harder C.B."/>
            <person name="Miyauchi S."/>
            <person name="Viragh M."/>
            <person name="Kuo A."/>
            <person name="Thoen E."/>
            <person name="Andreopoulos B."/>
            <person name="Lu D."/>
            <person name="Skrede I."/>
            <person name="Drula E."/>
            <person name="Henrissat B."/>
            <person name="Morin E."/>
            <person name="Kohler A."/>
            <person name="Barry K."/>
            <person name="LaButti K."/>
            <person name="Morin E."/>
            <person name="Salamov A."/>
            <person name="Lipzen A."/>
            <person name="Mereny Z."/>
            <person name="Hegedus B."/>
            <person name="Baldrian P."/>
            <person name="Stursova M."/>
            <person name="Weitz H."/>
            <person name="Taylor A."/>
            <person name="Grigoriev I.V."/>
            <person name="Nagy L.G."/>
            <person name="Martin F."/>
            <person name="Kauserud H."/>
        </authorList>
    </citation>
    <scope>NUCLEOTIDE SEQUENCE</scope>
    <source>
        <strain evidence="1">CBHHK182m</strain>
    </source>
</reference>
<accession>A0AAD7HLJ5</accession>
<gene>
    <name evidence="1" type="ORF">B0H16DRAFT_1334592</name>
</gene>
<dbReference type="Proteomes" id="UP001215598">
    <property type="component" value="Unassembled WGS sequence"/>
</dbReference>
<keyword evidence="2" id="KW-1185">Reference proteome</keyword>
<protein>
    <submittedName>
        <fullName evidence="1">Uncharacterized protein</fullName>
    </submittedName>
</protein>
<dbReference type="AlphaFoldDB" id="A0AAD7HLJ5"/>
<organism evidence="1 2">
    <name type="scientific">Mycena metata</name>
    <dbReference type="NCBI Taxonomy" id="1033252"/>
    <lineage>
        <taxon>Eukaryota</taxon>
        <taxon>Fungi</taxon>
        <taxon>Dikarya</taxon>
        <taxon>Basidiomycota</taxon>
        <taxon>Agaricomycotina</taxon>
        <taxon>Agaricomycetes</taxon>
        <taxon>Agaricomycetidae</taxon>
        <taxon>Agaricales</taxon>
        <taxon>Marasmiineae</taxon>
        <taxon>Mycenaceae</taxon>
        <taxon>Mycena</taxon>
    </lineage>
</organism>
<proteinExistence type="predicted"/>
<name>A0AAD7HLJ5_9AGAR</name>
<sequence length="129" mass="13820">MPLYGQGLAPIVTVYGAGNLHHPTYQSATIGGTVFGTIPATSEGTTNFLLGWSLNYRSYAFYWDGVGEAFWRVGLNSTERLPVGTSWQDATSVWFGESAILGVNVEADVATSGNAGEGITVYYMPKDLD</sequence>
<evidence type="ECO:0000313" key="2">
    <source>
        <dbReference type="Proteomes" id="UP001215598"/>
    </source>
</evidence>